<gene>
    <name evidence="2" type="ORF">METZ01_LOCUS515116</name>
</gene>
<dbReference type="AlphaFoldDB" id="A0A383EZ94"/>
<dbReference type="InterPro" id="IPR043144">
    <property type="entry name" value="Mal/L-sulf/L-lact_DH-like_ah"/>
</dbReference>
<name>A0A383EZ94_9ZZZZ</name>
<dbReference type="InterPro" id="IPR043143">
    <property type="entry name" value="Mal/L-sulf/L-lact_DH-like_NADP"/>
</dbReference>
<dbReference type="EMBL" id="UINC01230224">
    <property type="protein sequence ID" value="SVE62262.1"/>
    <property type="molecule type" value="Genomic_DNA"/>
</dbReference>
<reference evidence="2" key="1">
    <citation type="submission" date="2018-05" db="EMBL/GenBank/DDBJ databases">
        <authorList>
            <person name="Lanie J.A."/>
            <person name="Ng W.-L."/>
            <person name="Kazmierczak K.M."/>
            <person name="Andrzejewski T.M."/>
            <person name="Davidsen T.M."/>
            <person name="Wayne K.J."/>
            <person name="Tettelin H."/>
            <person name="Glass J.I."/>
            <person name="Rusch D."/>
            <person name="Podicherti R."/>
            <person name="Tsui H.-C.T."/>
            <person name="Winkler M.E."/>
        </authorList>
    </citation>
    <scope>NUCLEOTIDE SEQUENCE</scope>
</reference>
<dbReference type="SUPFAM" id="SSF89733">
    <property type="entry name" value="L-sulfolactate dehydrogenase-like"/>
    <property type="match status" value="1"/>
</dbReference>
<dbReference type="Gene3D" id="1.10.1530.10">
    <property type="match status" value="1"/>
</dbReference>
<feature type="region of interest" description="Disordered" evidence="1">
    <location>
        <begin position="90"/>
        <end position="116"/>
    </location>
</feature>
<feature type="non-terminal residue" evidence="2">
    <location>
        <position position="1"/>
    </location>
</feature>
<organism evidence="2">
    <name type="scientific">marine metagenome</name>
    <dbReference type="NCBI Taxonomy" id="408172"/>
    <lineage>
        <taxon>unclassified sequences</taxon>
        <taxon>metagenomes</taxon>
        <taxon>ecological metagenomes</taxon>
    </lineage>
</organism>
<dbReference type="GO" id="GO:0016491">
    <property type="term" value="F:oxidoreductase activity"/>
    <property type="evidence" value="ECO:0007669"/>
    <property type="project" value="InterPro"/>
</dbReference>
<evidence type="ECO:0000256" key="1">
    <source>
        <dbReference type="SAM" id="MobiDB-lite"/>
    </source>
</evidence>
<evidence type="ECO:0000313" key="2">
    <source>
        <dbReference type="EMBL" id="SVE62262.1"/>
    </source>
</evidence>
<dbReference type="Gene3D" id="3.30.1370.60">
    <property type="entry name" value="Hypothetical oxidoreductase yiak, domain 2"/>
    <property type="match status" value="1"/>
</dbReference>
<proteinExistence type="predicted"/>
<accession>A0A383EZ94</accession>
<sequence>AIASLLGGGLTGFTLPEFEAVRQQWPSAQMGGMVLAINIGSVVDEAVFGAEVDRMVSDVRDTYAPMPGYDRALLPGGMEEEKMAQYRREGIPYGGPEQDSARQVAKRLSVPLPWEE</sequence>
<protein>
    <recommendedName>
        <fullName evidence="3">Ldh family oxidoreductase</fullName>
    </recommendedName>
</protein>
<dbReference type="InterPro" id="IPR036111">
    <property type="entry name" value="Mal/L-sulfo/L-lacto_DH-like_sf"/>
</dbReference>
<evidence type="ECO:0008006" key="3">
    <source>
        <dbReference type="Google" id="ProtNLM"/>
    </source>
</evidence>